<organism evidence="1">
    <name type="scientific">Lepeophtheirus salmonis</name>
    <name type="common">Salmon louse</name>
    <name type="synonym">Caligus salmonis</name>
    <dbReference type="NCBI Taxonomy" id="72036"/>
    <lineage>
        <taxon>Eukaryota</taxon>
        <taxon>Metazoa</taxon>
        <taxon>Ecdysozoa</taxon>
        <taxon>Arthropoda</taxon>
        <taxon>Crustacea</taxon>
        <taxon>Multicrustacea</taxon>
        <taxon>Hexanauplia</taxon>
        <taxon>Copepoda</taxon>
        <taxon>Siphonostomatoida</taxon>
        <taxon>Caligidae</taxon>
        <taxon>Lepeophtheirus</taxon>
    </lineage>
</organism>
<sequence length="17" mass="2006">MGWNSVGGIKIYSYQFR</sequence>
<proteinExistence type="predicted"/>
<accession>A0A0K2UR25</accession>
<protein>
    <submittedName>
        <fullName evidence="1">Uncharacterized protein</fullName>
    </submittedName>
</protein>
<evidence type="ECO:0000313" key="1">
    <source>
        <dbReference type="EMBL" id="CDW40515.1"/>
    </source>
</evidence>
<reference evidence="1" key="1">
    <citation type="submission" date="2014-05" db="EMBL/GenBank/DDBJ databases">
        <authorList>
            <person name="Chronopoulou M."/>
        </authorList>
    </citation>
    <scope>NUCLEOTIDE SEQUENCE</scope>
    <source>
        <tissue evidence="1">Whole organism</tissue>
    </source>
</reference>
<name>A0A0K2UR25_LEPSM</name>
<dbReference type="AlphaFoldDB" id="A0A0K2UR25"/>
<dbReference type="EMBL" id="HACA01023154">
    <property type="protein sequence ID" value="CDW40515.1"/>
    <property type="molecule type" value="Transcribed_RNA"/>
</dbReference>